<reference evidence="2" key="1">
    <citation type="submission" date="2017-07" db="EMBL/GenBank/DDBJ databases">
        <title>Taro Niue Genome Assembly and Annotation.</title>
        <authorList>
            <person name="Atibalentja N."/>
            <person name="Keating K."/>
            <person name="Fields C.J."/>
        </authorList>
    </citation>
    <scope>NUCLEOTIDE SEQUENCE</scope>
    <source>
        <strain evidence="2">Niue_2</strain>
        <tissue evidence="2">Leaf</tissue>
    </source>
</reference>
<feature type="chain" id="PRO_5032533136" evidence="1">
    <location>
        <begin position="17"/>
        <end position="96"/>
    </location>
</feature>
<proteinExistence type="predicted"/>
<feature type="signal peptide" evidence="1">
    <location>
        <begin position="1"/>
        <end position="16"/>
    </location>
</feature>
<protein>
    <submittedName>
        <fullName evidence="2">Uncharacterized protein</fullName>
    </submittedName>
</protein>
<evidence type="ECO:0000313" key="2">
    <source>
        <dbReference type="EMBL" id="MQL89459.1"/>
    </source>
</evidence>
<dbReference type="AlphaFoldDB" id="A0A843VDA1"/>
<name>A0A843VDA1_COLES</name>
<accession>A0A843VDA1</accession>
<dbReference type="Proteomes" id="UP000652761">
    <property type="component" value="Unassembled WGS sequence"/>
</dbReference>
<dbReference type="OrthoDB" id="566705at2759"/>
<evidence type="ECO:0000313" key="3">
    <source>
        <dbReference type="Proteomes" id="UP000652761"/>
    </source>
</evidence>
<keyword evidence="1" id="KW-0732">Signal</keyword>
<evidence type="ECO:0000256" key="1">
    <source>
        <dbReference type="SAM" id="SignalP"/>
    </source>
</evidence>
<gene>
    <name evidence="2" type="ORF">Taro_022041</name>
</gene>
<organism evidence="2 3">
    <name type="scientific">Colocasia esculenta</name>
    <name type="common">Wild taro</name>
    <name type="synonym">Arum esculentum</name>
    <dbReference type="NCBI Taxonomy" id="4460"/>
    <lineage>
        <taxon>Eukaryota</taxon>
        <taxon>Viridiplantae</taxon>
        <taxon>Streptophyta</taxon>
        <taxon>Embryophyta</taxon>
        <taxon>Tracheophyta</taxon>
        <taxon>Spermatophyta</taxon>
        <taxon>Magnoliopsida</taxon>
        <taxon>Liliopsida</taxon>
        <taxon>Araceae</taxon>
        <taxon>Aroideae</taxon>
        <taxon>Colocasieae</taxon>
        <taxon>Colocasia</taxon>
    </lineage>
</organism>
<comment type="caution">
    <text evidence="2">The sequence shown here is derived from an EMBL/GenBank/DDBJ whole genome shotgun (WGS) entry which is preliminary data.</text>
</comment>
<sequence>MQLFLLDTQVLSLCHGSCLVFSALQAVVEIKVAKLGLVPVYNLENSNLRAALSTSDVIELPTPEELKTVVDKGEELTRKAISRTRCVAETMCSLCS</sequence>
<keyword evidence="3" id="KW-1185">Reference proteome</keyword>
<dbReference type="EMBL" id="NMUH01001151">
    <property type="protein sequence ID" value="MQL89459.1"/>
    <property type="molecule type" value="Genomic_DNA"/>
</dbReference>